<dbReference type="Proteomes" id="UP001163324">
    <property type="component" value="Chromosome 3"/>
</dbReference>
<reference evidence="1" key="1">
    <citation type="submission" date="2022-10" db="EMBL/GenBank/DDBJ databases">
        <title>Complete Genome of Trichothecium roseum strain YXFP-22015, a Plant Pathogen Isolated from Citrus.</title>
        <authorList>
            <person name="Wang Y."/>
            <person name="Zhu L."/>
        </authorList>
    </citation>
    <scope>NUCLEOTIDE SEQUENCE</scope>
    <source>
        <strain evidence="1">YXFP-22015</strain>
    </source>
</reference>
<evidence type="ECO:0000313" key="1">
    <source>
        <dbReference type="EMBL" id="KAI9901352.1"/>
    </source>
</evidence>
<name>A0ACC0V6F3_9HYPO</name>
<comment type="caution">
    <text evidence="1">The sequence shown here is derived from an EMBL/GenBank/DDBJ whole genome shotgun (WGS) entry which is preliminary data.</text>
</comment>
<dbReference type="EMBL" id="CM047942">
    <property type="protein sequence ID" value="KAI9901352.1"/>
    <property type="molecule type" value="Genomic_DNA"/>
</dbReference>
<organism evidence="1 2">
    <name type="scientific">Trichothecium roseum</name>
    <dbReference type="NCBI Taxonomy" id="47278"/>
    <lineage>
        <taxon>Eukaryota</taxon>
        <taxon>Fungi</taxon>
        <taxon>Dikarya</taxon>
        <taxon>Ascomycota</taxon>
        <taxon>Pezizomycotina</taxon>
        <taxon>Sordariomycetes</taxon>
        <taxon>Hypocreomycetidae</taxon>
        <taxon>Hypocreales</taxon>
        <taxon>Hypocreales incertae sedis</taxon>
        <taxon>Trichothecium</taxon>
    </lineage>
</organism>
<evidence type="ECO:0000313" key="2">
    <source>
        <dbReference type="Proteomes" id="UP001163324"/>
    </source>
</evidence>
<sequence length="266" mass="29063">MAETTKALVVGISGCSSSGKTTLARLLRDIFPDTFILHQDDFYKAESELPVKDGMLDWDCAEAIDVPGMAESLSYIRQHASFPPTLESKEDQNSVGECPVPPATISSLKAKVSSSIPPSHPLLLSPSAAGPPALRLCLLDGFLLYPPSVSPLRPHLDVRLFLRTSRERAKARREARDGYVTLEGFWKDPPGFVDRIVWPNYVAEHGYMFEGGDVEGAFRKDVLEREGIRVEDLAPMATATGGDGNGDMAKTLGWAVDVLLEEVLKH</sequence>
<proteinExistence type="predicted"/>
<protein>
    <submittedName>
        <fullName evidence="1">Uncharacterized protein</fullName>
    </submittedName>
</protein>
<accession>A0ACC0V6F3</accession>
<keyword evidence="2" id="KW-1185">Reference proteome</keyword>
<gene>
    <name evidence="1" type="ORF">N3K66_003169</name>
</gene>